<name>A0A9W5YFR9_9FIRM</name>
<dbReference type="AlphaFoldDB" id="A0A9W5YFR9"/>
<dbReference type="EMBL" id="BRLB01000014">
    <property type="protein sequence ID" value="GKX31104.1"/>
    <property type="molecule type" value="Genomic_DNA"/>
</dbReference>
<dbReference type="Gene3D" id="3.40.630.30">
    <property type="match status" value="1"/>
</dbReference>
<evidence type="ECO:0000259" key="1">
    <source>
        <dbReference type="PROSITE" id="PS51186"/>
    </source>
</evidence>
<organism evidence="2 3">
    <name type="scientific">Vallitalea longa</name>
    <dbReference type="NCBI Taxonomy" id="2936439"/>
    <lineage>
        <taxon>Bacteria</taxon>
        <taxon>Bacillati</taxon>
        <taxon>Bacillota</taxon>
        <taxon>Clostridia</taxon>
        <taxon>Lachnospirales</taxon>
        <taxon>Vallitaleaceae</taxon>
        <taxon>Vallitalea</taxon>
    </lineage>
</organism>
<protein>
    <submittedName>
        <fullName evidence="2">N-acetyltransferase</fullName>
    </submittedName>
</protein>
<evidence type="ECO:0000313" key="3">
    <source>
        <dbReference type="Proteomes" id="UP001144256"/>
    </source>
</evidence>
<comment type="caution">
    <text evidence="2">The sequence shown here is derived from an EMBL/GenBank/DDBJ whole genome shotgun (WGS) entry which is preliminary data.</text>
</comment>
<dbReference type="PANTHER" id="PTHR43415">
    <property type="entry name" value="SPERMIDINE N(1)-ACETYLTRANSFERASE"/>
    <property type="match status" value="1"/>
</dbReference>
<accession>A0A9W5YFR9</accession>
<gene>
    <name evidence="2" type="ORF">SH1V18_35840</name>
</gene>
<dbReference type="InterPro" id="IPR000182">
    <property type="entry name" value="GNAT_dom"/>
</dbReference>
<dbReference type="SUPFAM" id="SSF55729">
    <property type="entry name" value="Acyl-CoA N-acyltransferases (Nat)"/>
    <property type="match status" value="1"/>
</dbReference>
<proteinExistence type="predicted"/>
<dbReference type="RefSeq" id="WP_281817817.1">
    <property type="nucleotide sequence ID" value="NZ_BRLB01000014.1"/>
</dbReference>
<keyword evidence="3" id="KW-1185">Reference proteome</keyword>
<dbReference type="Proteomes" id="UP001144256">
    <property type="component" value="Unassembled WGS sequence"/>
</dbReference>
<reference evidence="2" key="1">
    <citation type="submission" date="2022-06" db="EMBL/GenBank/DDBJ databases">
        <title>Vallitalea longa sp. nov., an anaerobic bacterium isolated from marine sediment.</title>
        <authorList>
            <person name="Hirano S."/>
            <person name="Terahara T."/>
            <person name="Mori K."/>
            <person name="Hamada M."/>
            <person name="Matsumoto R."/>
            <person name="Kobayashi T."/>
        </authorList>
    </citation>
    <scope>NUCLEOTIDE SEQUENCE</scope>
    <source>
        <strain evidence="2">SH18-1</strain>
    </source>
</reference>
<feature type="domain" description="N-acetyltransferase" evidence="1">
    <location>
        <begin position="15"/>
        <end position="182"/>
    </location>
</feature>
<evidence type="ECO:0000313" key="2">
    <source>
        <dbReference type="EMBL" id="GKX31104.1"/>
    </source>
</evidence>
<dbReference type="InterPro" id="IPR016181">
    <property type="entry name" value="Acyl_CoA_acyltransferase"/>
</dbReference>
<dbReference type="PROSITE" id="PS51186">
    <property type="entry name" value="GNAT"/>
    <property type="match status" value="1"/>
</dbReference>
<dbReference type="CDD" id="cd04301">
    <property type="entry name" value="NAT_SF"/>
    <property type="match status" value="1"/>
</dbReference>
<sequence length="182" mass="20968">MEVYNENVLKDGQKLIIRNVSEDDAQGLIDLLKTVDDETKFLAREPGEFCFTLEQEKEFIKGMMNADNNILFIGEIDGTIVANCSVGIVTNNKRYLHRAAMGISVRKKYWSKGIGRLLMNECINWCKEKGVEQLELEVVTENSRAISMYEKFGFEKYGTKKHALKYSDGTYADEYYMILFLE</sequence>
<dbReference type="Pfam" id="PF00583">
    <property type="entry name" value="Acetyltransf_1"/>
    <property type="match status" value="1"/>
</dbReference>
<dbReference type="GO" id="GO:0016747">
    <property type="term" value="F:acyltransferase activity, transferring groups other than amino-acyl groups"/>
    <property type="evidence" value="ECO:0007669"/>
    <property type="project" value="InterPro"/>
</dbReference>
<dbReference type="PANTHER" id="PTHR43415:SF3">
    <property type="entry name" value="GNAT-FAMILY ACETYLTRANSFERASE"/>
    <property type="match status" value="1"/>
</dbReference>